<keyword evidence="4" id="KW-0560">Oxidoreductase</keyword>
<dbReference type="STRING" id="1432307.W9CUE2"/>
<comment type="similarity">
    <text evidence="2">Belongs to the short-chain dehydrogenases/reductases (SDR) family.</text>
</comment>
<dbReference type="PRINTS" id="PR00081">
    <property type="entry name" value="GDHRDH"/>
</dbReference>
<dbReference type="Proteomes" id="UP000019487">
    <property type="component" value="Unassembled WGS sequence"/>
</dbReference>
<dbReference type="InterPro" id="IPR036291">
    <property type="entry name" value="NAD(P)-bd_dom_sf"/>
</dbReference>
<reference evidence="9 10" key="1">
    <citation type="journal article" date="2014" name="Genome Announc.">
        <title>Draft genome sequence of Sclerotinia borealis, a psychrophilic plant pathogenic fungus.</title>
        <authorList>
            <person name="Mardanov A.V."/>
            <person name="Beletsky A.V."/>
            <person name="Kadnikov V.V."/>
            <person name="Ignatov A.N."/>
            <person name="Ravin N.V."/>
        </authorList>
    </citation>
    <scope>NUCLEOTIDE SEQUENCE [LARGE SCALE GENOMIC DNA]</scope>
    <source>
        <strain evidence="10">F-4157</strain>
    </source>
</reference>
<accession>W9CUE2</accession>
<dbReference type="AlphaFoldDB" id="W9CUE2"/>
<sequence length="275" mass="29112">MSFTTVTGVALVTALGIGRETGYAFAEAGALTVIFADINLEGANISAEKSKEFSTNPKYQYAALKVDVADAESVQAMVDWTVKKYGRIDYFVHSAGIGAASLAPTSDIDIANFDKTISVNTRGAMLCTRAVTKAMTTQEPLTIRGRHGLERSLGRGCIVNLASSASYIAAPGMMAYVAYKHAVMGITKVSALDNAKHQIRVNALCPTWVETSMLERSLGRWKGLDQVIQKSSPAGRPATPEEVANVAVFLCSPSASYVNGVGLLVDAGMTVTAHL</sequence>
<evidence type="ECO:0000256" key="7">
    <source>
        <dbReference type="ARBA" id="ARBA00069153"/>
    </source>
</evidence>
<evidence type="ECO:0000256" key="8">
    <source>
        <dbReference type="ARBA" id="ARBA00074993"/>
    </source>
</evidence>
<dbReference type="InterPro" id="IPR002347">
    <property type="entry name" value="SDR_fam"/>
</dbReference>
<gene>
    <name evidence="9" type="ORF">SBOR_1385</name>
</gene>
<comment type="pathway">
    <text evidence="1">Hormone biosynthesis.</text>
</comment>
<dbReference type="HOGENOM" id="CLU_010194_1_0_1"/>
<organism evidence="9 10">
    <name type="scientific">Sclerotinia borealis (strain F-4128)</name>
    <dbReference type="NCBI Taxonomy" id="1432307"/>
    <lineage>
        <taxon>Eukaryota</taxon>
        <taxon>Fungi</taxon>
        <taxon>Dikarya</taxon>
        <taxon>Ascomycota</taxon>
        <taxon>Pezizomycotina</taxon>
        <taxon>Leotiomycetes</taxon>
        <taxon>Helotiales</taxon>
        <taxon>Sclerotiniaceae</taxon>
        <taxon>Sclerotinia</taxon>
    </lineage>
</organism>
<dbReference type="SUPFAM" id="SSF51735">
    <property type="entry name" value="NAD(P)-binding Rossmann-fold domains"/>
    <property type="match status" value="1"/>
</dbReference>
<dbReference type="GO" id="GO:0016491">
    <property type="term" value="F:oxidoreductase activity"/>
    <property type="evidence" value="ECO:0007669"/>
    <property type="project" value="UniProtKB-KW"/>
</dbReference>
<dbReference type="PRINTS" id="PR00080">
    <property type="entry name" value="SDRFAMILY"/>
</dbReference>
<evidence type="ECO:0000256" key="1">
    <source>
        <dbReference type="ARBA" id="ARBA00004972"/>
    </source>
</evidence>
<dbReference type="FunFam" id="3.40.50.720:FF:000084">
    <property type="entry name" value="Short-chain dehydrogenase reductase"/>
    <property type="match status" value="1"/>
</dbReference>
<keyword evidence="10" id="KW-1185">Reference proteome</keyword>
<dbReference type="PANTHER" id="PTHR24321:SF12">
    <property type="entry name" value="SHORT-CHAIN DEHYDROGENASE_REDUCTASE FAMILY, PUTATIVE (AFU_ORTHOLOGUE AFUA_5G14340)-RELATED"/>
    <property type="match status" value="1"/>
</dbReference>
<keyword evidence="3" id="KW-0521">NADP</keyword>
<dbReference type="GO" id="GO:0009688">
    <property type="term" value="P:abscisic acid biosynthetic process"/>
    <property type="evidence" value="ECO:0007669"/>
    <property type="project" value="UniProtKB-ARBA"/>
</dbReference>
<evidence type="ECO:0000313" key="9">
    <source>
        <dbReference type="EMBL" id="ESZ98209.1"/>
    </source>
</evidence>
<evidence type="ECO:0000256" key="2">
    <source>
        <dbReference type="ARBA" id="ARBA00006484"/>
    </source>
</evidence>
<dbReference type="OrthoDB" id="5840532at2759"/>
<evidence type="ECO:0000256" key="3">
    <source>
        <dbReference type="ARBA" id="ARBA00022857"/>
    </source>
</evidence>
<dbReference type="Pfam" id="PF13561">
    <property type="entry name" value="adh_short_C2"/>
    <property type="match status" value="1"/>
</dbReference>
<dbReference type="PANTHER" id="PTHR24321">
    <property type="entry name" value="DEHYDROGENASES, SHORT CHAIN"/>
    <property type="match status" value="1"/>
</dbReference>
<comment type="caution">
    <text evidence="9">The sequence shown here is derived from an EMBL/GenBank/DDBJ whole genome shotgun (WGS) entry which is preliminary data.</text>
</comment>
<name>W9CUE2_SCLBF</name>
<evidence type="ECO:0000256" key="6">
    <source>
        <dbReference type="ARBA" id="ARBA00068707"/>
    </source>
</evidence>
<evidence type="ECO:0000313" key="10">
    <source>
        <dbReference type="Proteomes" id="UP000019487"/>
    </source>
</evidence>
<evidence type="ECO:0000256" key="4">
    <source>
        <dbReference type="ARBA" id="ARBA00023002"/>
    </source>
</evidence>
<protein>
    <recommendedName>
        <fullName evidence="6">Short-chain dehydrogenase/reductase ABA4</fullName>
    </recommendedName>
    <alternativeName>
        <fullName evidence="8">Abscisic acid biosynthesis cluster protein 4</fullName>
    </alternativeName>
    <alternativeName>
        <fullName evidence="7">Short-chain dehydrogenase/reductase aba4</fullName>
    </alternativeName>
</protein>
<dbReference type="CDD" id="cd05233">
    <property type="entry name" value="SDR_c"/>
    <property type="match status" value="1"/>
</dbReference>
<dbReference type="EMBL" id="AYSA01000048">
    <property type="protein sequence ID" value="ESZ98209.1"/>
    <property type="molecule type" value="Genomic_DNA"/>
</dbReference>
<keyword evidence="5" id="KW-0843">Virulence</keyword>
<dbReference type="Gene3D" id="3.40.50.720">
    <property type="entry name" value="NAD(P)-binding Rossmann-like Domain"/>
    <property type="match status" value="1"/>
</dbReference>
<proteinExistence type="inferred from homology"/>
<evidence type="ECO:0000256" key="5">
    <source>
        <dbReference type="ARBA" id="ARBA00023026"/>
    </source>
</evidence>